<sequence>MEAIVPPEVTADVTQIISNSSSATTRYAQKQIVDDQLSQTPELYILALAQFSTHADTEVESEPHSILTAFVVQYYPTLQTDANTQPQIVVTMAFNQTNVTTTYSTPDSSDTAPDAFTVAINALWFLALVLSIASASLAISVKQWLAHYVPSDSDIGHTRLRLHIWHLRSRGLARWHVPEIVGILPLLLQISATLFLIGVVLFLWTLNKAIACLIIIPVSTLLFFTAGSTLVPLVELDCPYKSPVSWWLCTIVSHIFDHSNAQRDADPGGIPPVLGDGALPQAYESNSHSRSLRLSQWNNMPSRFLRLVGDWASMCWNVILCLRQLPDAWMMTIQAQSHRARSWADREQQIWRANTTGDLVLKAASMTADEEQAIFHNFLQNRPNIVRVRTGPGISGPHAAAPSLAVFEFLADSASADSLRAIGGVAASLLKTTLAAREYLYPENDTESIAIDQCDANAKLDAKISEMMSLVYWSTRTISTSTDAATQAAITPFREWLDVPARTCKRDKMIWDILLAELSKYLEAQVDPHTEAYRDSMVSAIIESLLDTCEIASLHYVTRYSALIKHI</sequence>
<dbReference type="EMBL" id="SEKV01000668">
    <property type="protein sequence ID" value="TFY54709.1"/>
    <property type="molecule type" value="Genomic_DNA"/>
</dbReference>
<dbReference type="Pfam" id="PF20153">
    <property type="entry name" value="DUF6535"/>
    <property type="match status" value="1"/>
</dbReference>
<dbReference type="InterPro" id="IPR045338">
    <property type="entry name" value="DUF6535"/>
</dbReference>
<proteinExistence type="predicted"/>
<evidence type="ECO:0000313" key="3">
    <source>
        <dbReference type="EMBL" id="TFY54709.1"/>
    </source>
</evidence>
<evidence type="ECO:0000313" key="4">
    <source>
        <dbReference type="Proteomes" id="UP000298390"/>
    </source>
</evidence>
<protein>
    <recommendedName>
        <fullName evidence="2">DUF6535 domain-containing protein</fullName>
    </recommendedName>
</protein>
<feature type="transmembrane region" description="Helical" evidence="1">
    <location>
        <begin position="118"/>
        <end position="141"/>
    </location>
</feature>
<dbReference type="Proteomes" id="UP000298390">
    <property type="component" value="Unassembled WGS sequence"/>
</dbReference>
<gene>
    <name evidence="3" type="ORF">EVJ58_g8700</name>
</gene>
<comment type="caution">
    <text evidence="3">The sequence shown here is derived from an EMBL/GenBank/DDBJ whole genome shotgun (WGS) entry which is preliminary data.</text>
</comment>
<keyword evidence="1" id="KW-0472">Membrane</keyword>
<feature type="transmembrane region" description="Helical" evidence="1">
    <location>
        <begin position="180"/>
        <end position="204"/>
    </location>
</feature>
<evidence type="ECO:0000259" key="2">
    <source>
        <dbReference type="Pfam" id="PF20153"/>
    </source>
</evidence>
<feature type="domain" description="DUF6535" evidence="2">
    <location>
        <begin position="65"/>
        <end position="205"/>
    </location>
</feature>
<organism evidence="3 4">
    <name type="scientific">Rhodofomes roseus</name>
    <dbReference type="NCBI Taxonomy" id="34475"/>
    <lineage>
        <taxon>Eukaryota</taxon>
        <taxon>Fungi</taxon>
        <taxon>Dikarya</taxon>
        <taxon>Basidiomycota</taxon>
        <taxon>Agaricomycotina</taxon>
        <taxon>Agaricomycetes</taxon>
        <taxon>Polyporales</taxon>
        <taxon>Rhodofomes</taxon>
    </lineage>
</organism>
<dbReference type="STRING" id="34475.A0A4Y9Y1H3"/>
<reference evidence="3 4" key="1">
    <citation type="submission" date="2019-01" db="EMBL/GenBank/DDBJ databases">
        <title>Genome sequencing of the rare red list fungi Fomitopsis rosea.</title>
        <authorList>
            <person name="Buettner E."/>
            <person name="Kellner H."/>
        </authorList>
    </citation>
    <scope>NUCLEOTIDE SEQUENCE [LARGE SCALE GENOMIC DNA]</scope>
    <source>
        <strain evidence="3 4">DSM 105464</strain>
    </source>
</reference>
<evidence type="ECO:0000256" key="1">
    <source>
        <dbReference type="SAM" id="Phobius"/>
    </source>
</evidence>
<dbReference type="AlphaFoldDB" id="A0A4Y9Y1H3"/>
<feature type="transmembrane region" description="Helical" evidence="1">
    <location>
        <begin position="211"/>
        <end position="234"/>
    </location>
</feature>
<keyword evidence="1" id="KW-1133">Transmembrane helix</keyword>
<accession>A0A4Y9Y1H3</accession>
<name>A0A4Y9Y1H3_9APHY</name>
<keyword evidence="1" id="KW-0812">Transmembrane</keyword>